<dbReference type="SUPFAM" id="SSF53474">
    <property type="entry name" value="alpha/beta-Hydrolases"/>
    <property type="match status" value="1"/>
</dbReference>
<dbReference type="ESTHER" id="picgu-a5dr14">
    <property type="family name" value="Epoxide_hydrolase"/>
</dbReference>
<evidence type="ECO:0000313" key="4">
    <source>
        <dbReference type="EMBL" id="EDK41617.2"/>
    </source>
</evidence>
<dbReference type="PRINTS" id="PR00412">
    <property type="entry name" value="EPOXHYDRLASE"/>
</dbReference>
<dbReference type="InterPro" id="IPR000639">
    <property type="entry name" value="Epox_hydrolase-like"/>
</dbReference>
<dbReference type="Proteomes" id="UP000001997">
    <property type="component" value="Unassembled WGS sequence"/>
</dbReference>
<dbReference type="Gene3D" id="3.40.50.1820">
    <property type="entry name" value="alpha/beta hydrolase"/>
    <property type="match status" value="1"/>
</dbReference>
<reference evidence="4 5" key="1">
    <citation type="journal article" date="2009" name="Nature">
        <title>Evolution of pathogenicity and sexual reproduction in eight Candida genomes.</title>
        <authorList>
            <person name="Butler G."/>
            <person name="Rasmussen M.D."/>
            <person name="Lin M.F."/>
            <person name="Santos M.A."/>
            <person name="Sakthikumar S."/>
            <person name="Munro C.A."/>
            <person name="Rheinbay E."/>
            <person name="Grabherr M."/>
            <person name="Forche A."/>
            <person name="Reedy J.L."/>
            <person name="Agrafioti I."/>
            <person name="Arnaud M.B."/>
            <person name="Bates S."/>
            <person name="Brown A.J."/>
            <person name="Brunke S."/>
            <person name="Costanzo M.C."/>
            <person name="Fitzpatrick D.A."/>
            <person name="de Groot P.W."/>
            <person name="Harris D."/>
            <person name="Hoyer L.L."/>
            <person name="Hube B."/>
            <person name="Klis F.M."/>
            <person name="Kodira C."/>
            <person name="Lennard N."/>
            <person name="Logue M.E."/>
            <person name="Martin R."/>
            <person name="Neiman A.M."/>
            <person name="Nikolaou E."/>
            <person name="Quail M.A."/>
            <person name="Quinn J."/>
            <person name="Santos M.C."/>
            <person name="Schmitzberger F.F."/>
            <person name="Sherlock G."/>
            <person name="Shah P."/>
            <person name="Silverstein K.A."/>
            <person name="Skrzypek M.S."/>
            <person name="Soll D."/>
            <person name="Staggs R."/>
            <person name="Stansfield I."/>
            <person name="Stumpf M.P."/>
            <person name="Sudbery P.E."/>
            <person name="Srikantha T."/>
            <person name="Zeng Q."/>
            <person name="Berman J."/>
            <person name="Berriman M."/>
            <person name="Heitman J."/>
            <person name="Gow N.A."/>
            <person name="Lorenz M.C."/>
            <person name="Birren B.W."/>
            <person name="Kellis M."/>
            <person name="Cuomo C.A."/>
        </authorList>
    </citation>
    <scope>NUCLEOTIDE SEQUENCE [LARGE SCALE GENOMIC DNA]</scope>
    <source>
        <strain evidence="5">ATCC 6260 / CBS 566 / DSM 6381 / JCM 1539 / NBRC 10279 / NRRL Y-324</strain>
    </source>
</reference>
<dbReference type="InParanoid" id="A5DR14"/>
<evidence type="ECO:0000256" key="2">
    <source>
        <dbReference type="ARBA" id="ARBA00038334"/>
    </source>
</evidence>
<dbReference type="VEuPathDB" id="FungiDB:PGUG_05715"/>
<dbReference type="STRING" id="294746.A5DR14"/>
<proteinExistence type="inferred from homology"/>
<accession>A5DR14</accession>
<comment type="similarity">
    <text evidence="2">Belongs to the AB hydrolase superfamily. Epoxide hydrolase family.</text>
</comment>
<keyword evidence="5" id="KW-1185">Reference proteome</keyword>
<evidence type="ECO:0000259" key="3">
    <source>
        <dbReference type="Pfam" id="PF00561"/>
    </source>
</evidence>
<dbReference type="PANTHER" id="PTHR43329">
    <property type="entry name" value="EPOXIDE HYDROLASE"/>
    <property type="match status" value="1"/>
</dbReference>
<dbReference type="InterPro" id="IPR000073">
    <property type="entry name" value="AB_hydrolase_1"/>
</dbReference>
<name>A5DR14_PICGU</name>
<evidence type="ECO:0000313" key="5">
    <source>
        <dbReference type="Proteomes" id="UP000001997"/>
    </source>
</evidence>
<gene>
    <name evidence="4" type="ORF">PGUG_05715</name>
</gene>
<evidence type="ECO:0000256" key="1">
    <source>
        <dbReference type="ARBA" id="ARBA00022801"/>
    </source>
</evidence>
<dbReference type="OrthoDB" id="408373at2759"/>
<dbReference type="GeneID" id="5123757"/>
<dbReference type="eggNOG" id="KOG4178">
    <property type="taxonomic scope" value="Eukaryota"/>
</dbReference>
<dbReference type="Pfam" id="PF00561">
    <property type="entry name" value="Abhydrolase_1"/>
    <property type="match status" value="1"/>
</dbReference>
<dbReference type="GO" id="GO:0016787">
    <property type="term" value="F:hydrolase activity"/>
    <property type="evidence" value="ECO:0007669"/>
    <property type="project" value="UniProtKB-KW"/>
</dbReference>
<dbReference type="HOGENOM" id="CLU_020336_7_3_1"/>
<feature type="domain" description="AB hydrolase-1" evidence="3">
    <location>
        <begin position="37"/>
        <end position="290"/>
    </location>
</feature>
<protein>
    <recommendedName>
        <fullName evidence="3">AB hydrolase-1 domain-containing protein</fullName>
    </recommendedName>
</protein>
<sequence>MTYSIKLHHDGREFSAISSHKHQQVFARRQSRPWSKVIILIHGFPDNNTSYNGVWPILAETFPSALLLAPALRGYEPSSVGKDTDYRTSDLAKDVKAWIEQLGDLQGVPVHLVGHDWGAIAAYKTATMFPELLTSMVTLAIPLMSNIKPWELAVKCPQQLYLSSYFFTMQYRFLYGPKFHGDYLDQLWRYWSPTWKFTEDDIGPVHETLAQPEVLDAATAYYRCLFRVLNIQDRKWLVDFEKVPTLILGGEVDGCMSSQLLDIQRNKLAGNPNVKVQTMAGLGHFLHREDPHKVGEAIVDWLKNHT</sequence>
<organism evidence="4 5">
    <name type="scientific">Meyerozyma guilliermondii (strain ATCC 6260 / CBS 566 / DSM 6381 / JCM 1539 / NBRC 10279 / NRRL Y-324)</name>
    <name type="common">Yeast</name>
    <name type="synonym">Candida guilliermondii</name>
    <dbReference type="NCBI Taxonomy" id="294746"/>
    <lineage>
        <taxon>Eukaryota</taxon>
        <taxon>Fungi</taxon>
        <taxon>Dikarya</taxon>
        <taxon>Ascomycota</taxon>
        <taxon>Saccharomycotina</taxon>
        <taxon>Pichiomycetes</taxon>
        <taxon>Debaryomycetaceae</taxon>
        <taxon>Meyerozyma</taxon>
    </lineage>
</organism>
<keyword evidence="1" id="KW-0378">Hydrolase</keyword>
<dbReference type="KEGG" id="pgu:PGUG_05715"/>
<dbReference type="AlphaFoldDB" id="A5DR14"/>
<dbReference type="InterPro" id="IPR029058">
    <property type="entry name" value="AB_hydrolase_fold"/>
</dbReference>
<dbReference type="EMBL" id="CH408162">
    <property type="protein sequence ID" value="EDK41617.2"/>
    <property type="molecule type" value="Genomic_DNA"/>
</dbReference>
<dbReference type="OMA" id="YLEWNPQ"/>
<dbReference type="RefSeq" id="XP_001481952.2">
    <property type="nucleotide sequence ID" value="XM_001481902.1"/>
</dbReference>